<dbReference type="RefSeq" id="WP_045366124.1">
    <property type="nucleotide sequence ID" value="NZ_AP014648.1"/>
</dbReference>
<dbReference type="HOGENOM" id="CLU_1784600_0_0_5"/>
<dbReference type="KEGG" id="mcg:GL4_1481"/>
<reference evidence="2 3" key="1">
    <citation type="submission" date="2014-09" db="EMBL/GenBank/DDBJ databases">
        <title>Genome sequencing of Methyloceanibacter caenitepidi Gela4.</title>
        <authorList>
            <person name="Takeuchi M."/>
            <person name="Susumu S."/>
            <person name="Kamagata Y."/>
            <person name="Oshima K."/>
            <person name="Hattori M."/>
            <person name="Iwasaki W."/>
        </authorList>
    </citation>
    <scope>NUCLEOTIDE SEQUENCE [LARGE SCALE GENOMIC DNA]</scope>
    <source>
        <strain evidence="2 3">Gela4</strain>
    </source>
</reference>
<dbReference type="AlphaFoldDB" id="A0A0A8K337"/>
<evidence type="ECO:0000313" key="2">
    <source>
        <dbReference type="EMBL" id="BAQ16937.1"/>
    </source>
</evidence>
<name>A0A0A8K337_9HYPH</name>
<accession>A0A0A8K337</accession>
<dbReference type="EMBL" id="AP014648">
    <property type="protein sequence ID" value="BAQ16937.1"/>
    <property type="molecule type" value="Genomic_DNA"/>
</dbReference>
<feature type="region of interest" description="Disordered" evidence="1">
    <location>
        <begin position="78"/>
        <end position="105"/>
    </location>
</feature>
<protein>
    <submittedName>
        <fullName evidence="2">Uncharacterized protein</fullName>
    </submittedName>
</protein>
<gene>
    <name evidence="2" type="ORF">GL4_1481</name>
</gene>
<organism evidence="2 3">
    <name type="scientific">Methyloceanibacter caenitepidi</name>
    <dbReference type="NCBI Taxonomy" id="1384459"/>
    <lineage>
        <taxon>Bacteria</taxon>
        <taxon>Pseudomonadati</taxon>
        <taxon>Pseudomonadota</taxon>
        <taxon>Alphaproteobacteria</taxon>
        <taxon>Hyphomicrobiales</taxon>
        <taxon>Hyphomicrobiaceae</taxon>
        <taxon>Methyloceanibacter</taxon>
    </lineage>
</organism>
<proteinExistence type="predicted"/>
<dbReference type="Proteomes" id="UP000031643">
    <property type="component" value="Chromosome"/>
</dbReference>
<evidence type="ECO:0000313" key="3">
    <source>
        <dbReference type="Proteomes" id="UP000031643"/>
    </source>
</evidence>
<sequence length="145" mass="16179">MTETKKKPMTKDELIAENGRLAADLAASENAVAGVSAELREARGSIVALKEKLLQMQIELAKAQGYRERVDEDDAVREELIGPPPTVDFGPNPKYCGRDTEPMPVPKRRLVSQSYRGEHEPERIMVDGCDTYGDPKVLRKSWVNL</sequence>
<evidence type="ECO:0000256" key="1">
    <source>
        <dbReference type="SAM" id="MobiDB-lite"/>
    </source>
</evidence>
<dbReference type="STRING" id="1384459.GL4_1481"/>
<keyword evidence="3" id="KW-1185">Reference proteome</keyword>